<evidence type="ECO:0000259" key="10">
    <source>
        <dbReference type="PROSITE" id="PS51755"/>
    </source>
</evidence>
<evidence type="ECO:0000256" key="5">
    <source>
        <dbReference type="ARBA" id="ARBA00023163"/>
    </source>
</evidence>
<evidence type="ECO:0000313" key="12">
    <source>
        <dbReference type="Proteomes" id="UP000218231"/>
    </source>
</evidence>
<comment type="caution">
    <text evidence="11">The sequence shown here is derived from an EMBL/GenBank/DDBJ whole genome shotgun (WGS) entry which is preliminary data.</text>
</comment>
<dbReference type="OrthoDB" id="303614at2759"/>
<evidence type="ECO:0000256" key="4">
    <source>
        <dbReference type="ARBA" id="ARBA00023125"/>
    </source>
</evidence>
<evidence type="ECO:0000256" key="6">
    <source>
        <dbReference type="PROSITE-ProRule" id="PRU00169"/>
    </source>
</evidence>
<dbReference type="EMBL" id="LIAE01009448">
    <property type="protein sequence ID" value="PAV69736.1"/>
    <property type="molecule type" value="Genomic_DNA"/>
</dbReference>
<dbReference type="Proteomes" id="UP000218231">
    <property type="component" value="Unassembled WGS sequence"/>
</dbReference>
<keyword evidence="2" id="KW-0902">Two-component regulatory system</keyword>
<dbReference type="InterPro" id="IPR001867">
    <property type="entry name" value="OmpR/PhoB-type_DNA-bd"/>
</dbReference>
<feature type="compositionally biased region" description="Basic and acidic residues" evidence="8">
    <location>
        <begin position="502"/>
        <end position="517"/>
    </location>
</feature>
<proteinExistence type="predicted"/>
<evidence type="ECO:0000313" key="11">
    <source>
        <dbReference type="EMBL" id="PAV69736.1"/>
    </source>
</evidence>
<dbReference type="SUPFAM" id="SSF46894">
    <property type="entry name" value="C-terminal effector domain of the bipartite response regulators"/>
    <property type="match status" value="1"/>
</dbReference>
<evidence type="ECO:0000256" key="8">
    <source>
        <dbReference type="SAM" id="MobiDB-lite"/>
    </source>
</evidence>
<protein>
    <submittedName>
        <fullName evidence="11">Uncharacterized protein</fullName>
    </submittedName>
</protein>
<feature type="compositionally biased region" description="Basic and acidic residues" evidence="8">
    <location>
        <begin position="479"/>
        <end position="491"/>
    </location>
</feature>
<dbReference type="GO" id="GO:0000156">
    <property type="term" value="F:phosphorelay response regulator activity"/>
    <property type="evidence" value="ECO:0007669"/>
    <property type="project" value="TreeGrafter"/>
</dbReference>
<dbReference type="InterPro" id="IPR036388">
    <property type="entry name" value="WH-like_DNA-bd_sf"/>
</dbReference>
<dbReference type="CDD" id="cd00383">
    <property type="entry name" value="trans_reg_C"/>
    <property type="match status" value="1"/>
</dbReference>
<feature type="compositionally biased region" description="Acidic residues" evidence="8">
    <location>
        <begin position="261"/>
        <end position="275"/>
    </location>
</feature>
<evidence type="ECO:0000256" key="3">
    <source>
        <dbReference type="ARBA" id="ARBA00023015"/>
    </source>
</evidence>
<name>A0A2A2K6W9_9BILA</name>
<dbReference type="PROSITE" id="PS51755">
    <property type="entry name" value="OMPR_PHOB"/>
    <property type="match status" value="1"/>
</dbReference>
<dbReference type="InterPro" id="IPR011006">
    <property type="entry name" value="CheY-like_superfamily"/>
</dbReference>
<dbReference type="PROSITE" id="PS50110">
    <property type="entry name" value="RESPONSE_REGULATORY"/>
    <property type="match status" value="1"/>
</dbReference>
<evidence type="ECO:0000259" key="9">
    <source>
        <dbReference type="PROSITE" id="PS50110"/>
    </source>
</evidence>
<dbReference type="InterPro" id="IPR001789">
    <property type="entry name" value="Sig_transdc_resp-reg_receiver"/>
</dbReference>
<dbReference type="SMART" id="SM00448">
    <property type="entry name" value="REC"/>
    <property type="match status" value="1"/>
</dbReference>
<dbReference type="GO" id="GO:0000976">
    <property type="term" value="F:transcription cis-regulatory region binding"/>
    <property type="evidence" value="ECO:0007669"/>
    <property type="project" value="TreeGrafter"/>
</dbReference>
<keyword evidence="3" id="KW-0805">Transcription regulation</keyword>
<dbReference type="Gene3D" id="3.40.50.2300">
    <property type="match status" value="1"/>
</dbReference>
<feature type="region of interest" description="Disordered" evidence="8">
    <location>
        <begin position="479"/>
        <end position="517"/>
    </location>
</feature>
<dbReference type="Pfam" id="PF00486">
    <property type="entry name" value="Trans_reg_C"/>
    <property type="match status" value="1"/>
</dbReference>
<feature type="compositionally biased region" description="Basic and acidic residues" evidence="8">
    <location>
        <begin position="276"/>
        <end position="290"/>
    </location>
</feature>
<feature type="region of interest" description="Disordered" evidence="8">
    <location>
        <begin position="243"/>
        <end position="338"/>
    </location>
</feature>
<feature type="domain" description="OmpR/PhoB-type" evidence="10">
    <location>
        <begin position="591"/>
        <end position="699"/>
    </location>
</feature>
<reference evidence="11 12" key="1">
    <citation type="journal article" date="2017" name="Curr. Biol.">
        <title>Genome architecture and evolution of a unichromosomal asexual nematode.</title>
        <authorList>
            <person name="Fradin H."/>
            <person name="Zegar C."/>
            <person name="Gutwein M."/>
            <person name="Lucas J."/>
            <person name="Kovtun M."/>
            <person name="Corcoran D."/>
            <person name="Baugh L.R."/>
            <person name="Kiontke K."/>
            <person name="Gunsalus K."/>
            <person name="Fitch D.H."/>
            <person name="Piano F."/>
        </authorList>
    </citation>
    <scope>NUCLEOTIDE SEQUENCE [LARGE SCALE GENOMIC DNA]</scope>
    <source>
        <strain evidence="11">PF1309</strain>
    </source>
</reference>
<dbReference type="GO" id="GO:0006355">
    <property type="term" value="P:regulation of DNA-templated transcription"/>
    <property type="evidence" value="ECO:0007669"/>
    <property type="project" value="InterPro"/>
</dbReference>
<accession>A0A2A2K6W9</accession>
<sequence length="699" mass="76934">MLRPFTPGYWGGVKMGGQATATTSSGQAELLAQLADEDVDDLEFGFVHAAIQVVQKHFLGQRGALAQAEQLEHRIFLAGQMHARAIDLDRLGVEIDGELAGADDRLRMALRTTDDRVDAGDQFFAMEGLGDVIVGAEAEAAHLAVHLVDAAQDQNRRGHAGDAQLLQHVIAVHVRQVQVEQDDVVVVQLAEVQALLAKCGRQSLRFALVRLGIGVRIVRRQVGAEQRLVAAARDILAQHLAQIQAAHQREDHDQQRRREEQPEDTEDHADTDDREDGDRRRDRDDARLDVGGDEIGLNQTHDRIGGERADQRAIALRRGEAQRRDHRSAQPQPQRRADVEQRILDRRALRGRDQEQEAALVDAGIGGEKGRADEQQDAVENEFARALHQPADVLRRLRPGIGLLHRIDDLGADRALRGPGGELVEQVGQLRDEHVDLLAELHPEQPDEERDDAIGGRHAEAEGGPVRHAQVIAVEVGERVNGDRAQHRPEGEDQQIARAQQRRGDRRDDEDVKDAPDEARIVGIGGETVHAGRGVLDMGYPDRIGGQWTRGGGSTAVGPDRFRLQGSGADPSPMKILLVDDDPVLADSLADELTGFGHALSTASDGRAALAAIDQDAFDAVVLDRMMPRLELKLLAELVRNADTVLTRAMLIERVWGYDFEPDTNLVDVYIRRLRQKLTAHGGDDPIQTMRGVGYLLRS</sequence>
<dbReference type="Gene3D" id="1.10.10.10">
    <property type="entry name" value="Winged helix-like DNA-binding domain superfamily/Winged helix DNA-binding domain"/>
    <property type="match status" value="1"/>
</dbReference>
<organism evidence="11 12">
    <name type="scientific">Diploscapter pachys</name>
    <dbReference type="NCBI Taxonomy" id="2018661"/>
    <lineage>
        <taxon>Eukaryota</taxon>
        <taxon>Metazoa</taxon>
        <taxon>Ecdysozoa</taxon>
        <taxon>Nematoda</taxon>
        <taxon>Chromadorea</taxon>
        <taxon>Rhabditida</taxon>
        <taxon>Rhabditina</taxon>
        <taxon>Rhabditomorpha</taxon>
        <taxon>Rhabditoidea</taxon>
        <taxon>Rhabditidae</taxon>
        <taxon>Diploscapter</taxon>
    </lineage>
</organism>
<keyword evidence="5" id="KW-0804">Transcription</keyword>
<dbReference type="AlphaFoldDB" id="A0A2A2K6W9"/>
<dbReference type="InterPro" id="IPR016032">
    <property type="entry name" value="Sig_transdc_resp-reg_C-effctor"/>
</dbReference>
<dbReference type="PANTHER" id="PTHR48111">
    <property type="entry name" value="REGULATOR OF RPOS"/>
    <property type="match status" value="1"/>
</dbReference>
<dbReference type="SUPFAM" id="SSF52172">
    <property type="entry name" value="CheY-like"/>
    <property type="match status" value="1"/>
</dbReference>
<keyword evidence="1 6" id="KW-0597">Phosphoprotein</keyword>
<evidence type="ECO:0000256" key="2">
    <source>
        <dbReference type="ARBA" id="ARBA00023012"/>
    </source>
</evidence>
<feature type="domain" description="Response regulatory" evidence="9">
    <location>
        <begin position="575"/>
        <end position="699"/>
    </location>
</feature>
<feature type="modified residue" description="4-aspartylphosphate" evidence="6">
    <location>
        <position position="624"/>
    </location>
</feature>
<dbReference type="PANTHER" id="PTHR48111:SF1">
    <property type="entry name" value="TWO-COMPONENT RESPONSE REGULATOR ORR33"/>
    <property type="match status" value="1"/>
</dbReference>
<dbReference type="GO" id="GO:0032993">
    <property type="term" value="C:protein-DNA complex"/>
    <property type="evidence" value="ECO:0007669"/>
    <property type="project" value="TreeGrafter"/>
</dbReference>
<gene>
    <name evidence="11" type="ORF">WR25_06800</name>
</gene>
<feature type="compositionally biased region" description="Basic and acidic residues" evidence="8">
    <location>
        <begin position="300"/>
        <end position="323"/>
    </location>
</feature>
<dbReference type="InterPro" id="IPR039420">
    <property type="entry name" value="WalR-like"/>
</dbReference>
<dbReference type="SMART" id="SM00862">
    <property type="entry name" value="Trans_reg_C"/>
    <property type="match status" value="1"/>
</dbReference>
<keyword evidence="12" id="KW-1185">Reference proteome</keyword>
<evidence type="ECO:0000256" key="1">
    <source>
        <dbReference type="ARBA" id="ARBA00022553"/>
    </source>
</evidence>
<feature type="DNA-binding region" description="OmpR/PhoB-type" evidence="7">
    <location>
        <begin position="591"/>
        <end position="699"/>
    </location>
</feature>
<keyword evidence="4 7" id="KW-0238">DNA-binding</keyword>
<dbReference type="GO" id="GO:0005829">
    <property type="term" value="C:cytosol"/>
    <property type="evidence" value="ECO:0007669"/>
    <property type="project" value="TreeGrafter"/>
</dbReference>
<evidence type="ECO:0000256" key="7">
    <source>
        <dbReference type="PROSITE-ProRule" id="PRU01091"/>
    </source>
</evidence>
<feature type="compositionally biased region" description="Basic and acidic residues" evidence="8">
    <location>
        <begin position="247"/>
        <end position="260"/>
    </location>
</feature>